<dbReference type="InterPro" id="IPR044643">
    <property type="entry name" value="TrpF_fam"/>
</dbReference>
<dbReference type="Gene3D" id="3.20.20.70">
    <property type="entry name" value="Aldolase class I"/>
    <property type="match status" value="1"/>
</dbReference>
<dbReference type="InterPro" id="IPR013785">
    <property type="entry name" value="Aldolase_TIM"/>
</dbReference>
<sequence>MDRIIQIYAMVSLEDAVSVAELGANHVGMMVSEKGLPYSVNAELGRKICRAIRGRARCVMLPLTHEPREIIDLALKVEADVVQIASYEEYLPYGIYAELFDELRRHGLSVIKVIPVGYGNELEASRRYSLLCDYLMLDTHGEPPSPLLRGFIGGTGRVHDWSISRLIARESPKPVILAGGLNPSNVSEAIRTVRPQGVDAATSLDIPGSGGRKDLLKVKMFIEAARRAWSELYG</sequence>
<comment type="catalytic activity">
    <reaction evidence="1 8">
        <text>N-(5-phospho-beta-D-ribosyl)anthranilate = 1-(2-carboxyphenylamino)-1-deoxy-D-ribulose 5-phosphate</text>
        <dbReference type="Rhea" id="RHEA:21540"/>
        <dbReference type="ChEBI" id="CHEBI:18277"/>
        <dbReference type="ChEBI" id="CHEBI:58613"/>
        <dbReference type="EC" id="5.3.1.24"/>
    </reaction>
</comment>
<dbReference type="Pfam" id="PF00697">
    <property type="entry name" value="PRAI"/>
    <property type="match status" value="1"/>
</dbReference>
<keyword evidence="6 8" id="KW-0057">Aromatic amino acid biosynthesis</keyword>
<dbReference type="GO" id="GO:0000162">
    <property type="term" value="P:L-tryptophan biosynthetic process"/>
    <property type="evidence" value="ECO:0007669"/>
    <property type="project" value="UniProtKB-UniRule"/>
</dbReference>
<feature type="domain" description="N-(5'phosphoribosyl) anthranilate isomerase (PRAI)" evidence="9">
    <location>
        <begin position="9"/>
        <end position="223"/>
    </location>
</feature>
<evidence type="ECO:0000256" key="2">
    <source>
        <dbReference type="ARBA" id="ARBA00004664"/>
    </source>
</evidence>
<dbReference type="EMBL" id="DSAY01000039">
    <property type="protein sequence ID" value="HDP14560.1"/>
    <property type="molecule type" value="Genomic_DNA"/>
</dbReference>
<dbReference type="EC" id="5.3.1.24" evidence="8"/>
<dbReference type="InterPro" id="IPR011060">
    <property type="entry name" value="RibuloseP-bd_barrel"/>
</dbReference>
<comment type="pathway">
    <text evidence="2 8">Amino-acid biosynthesis; L-tryptophan biosynthesis; L-tryptophan from chorismate: step 3/5.</text>
</comment>
<comment type="similarity">
    <text evidence="3 8">Belongs to the TrpF family.</text>
</comment>
<dbReference type="GO" id="GO:0004640">
    <property type="term" value="F:phosphoribosylanthranilate isomerase activity"/>
    <property type="evidence" value="ECO:0007669"/>
    <property type="project" value="UniProtKB-UniRule"/>
</dbReference>
<dbReference type="PANTHER" id="PTHR42894">
    <property type="entry name" value="N-(5'-PHOSPHORIBOSYL)ANTHRANILATE ISOMERASE"/>
    <property type="match status" value="1"/>
</dbReference>
<keyword evidence="4 8" id="KW-0028">Amino-acid biosynthesis</keyword>
<evidence type="ECO:0000256" key="3">
    <source>
        <dbReference type="ARBA" id="ARBA00007571"/>
    </source>
</evidence>
<organism evidence="10">
    <name type="scientific">Thermofilum adornatum</name>
    <dbReference type="NCBI Taxonomy" id="1365176"/>
    <lineage>
        <taxon>Archaea</taxon>
        <taxon>Thermoproteota</taxon>
        <taxon>Thermoprotei</taxon>
        <taxon>Thermofilales</taxon>
        <taxon>Thermofilaceae</taxon>
        <taxon>Thermofilum</taxon>
    </lineage>
</organism>
<gene>
    <name evidence="8" type="primary">trpF</name>
    <name evidence="10" type="ORF">ENN26_02110</name>
</gene>
<dbReference type="CDD" id="cd00405">
    <property type="entry name" value="PRAI"/>
    <property type="match status" value="1"/>
</dbReference>
<evidence type="ECO:0000256" key="5">
    <source>
        <dbReference type="ARBA" id="ARBA00022822"/>
    </source>
</evidence>
<protein>
    <recommendedName>
        <fullName evidence="8">N-(5'-phosphoribosyl)anthranilate isomerase</fullName>
        <shortName evidence="8">PRAI</shortName>
        <ecNumber evidence="8">5.3.1.24</ecNumber>
    </recommendedName>
</protein>
<comment type="caution">
    <text evidence="10">The sequence shown here is derived from an EMBL/GenBank/DDBJ whole genome shotgun (WGS) entry which is preliminary data.</text>
</comment>
<dbReference type="PANTHER" id="PTHR42894:SF1">
    <property type="entry name" value="N-(5'-PHOSPHORIBOSYL)ANTHRANILATE ISOMERASE"/>
    <property type="match status" value="1"/>
</dbReference>
<dbReference type="HAMAP" id="MF_00135">
    <property type="entry name" value="PRAI"/>
    <property type="match status" value="1"/>
</dbReference>
<dbReference type="UniPathway" id="UPA00035">
    <property type="reaction ID" value="UER00042"/>
</dbReference>
<keyword evidence="7 8" id="KW-0413">Isomerase</keyword>
<evidence type="ECO:0000256" key="6">
    <source>
        <dbReference type="ARBA" id="ARBA00023141"/>
    </source>
</evidence>
<reference evidence="10" key="1">
    <citation type="journal article" date="2020" name="mSystems">
        <title>Genome- and Community-Level Interaction Insights into Carbon Utilization and Element Cycling Functions of Hydrothermarchaeota in Hydrothermal Sediment.</title>
        <authorList>
            <person name="Zhou Z."/>
            <person name="Liu Y."/>
            <person name="Xu W."/>
            <person name="Pan J."/>
            <person name="Luo Z.H."/>
            <person name="Li M."/>
        </authorList>
    </citation>
    <scope>NUCLEOTIDE SEQUENCE [LARGE SCALE GENOMIC DNA]</scope>
    <source>
        <strain evidence="10">SpSt-116</strain>
    </source>
</reference>
<accession>A0A7C1CCV7</accession>
<evidence type="ECO:0000256" key="4">
    <source>
        <dbReference type="ARBA" id="ARBA00022605"/>
    </source>
</evidence>
<evidence type="ECO:0000256" key="7">
    <source>
        <dbReference type="ARBA" id="ARBA00023235"/>
    </source>
</evidence>
<name>A0A7C1CCV7_9CREN</name>
<evidence type="ECO:0000313" key="10">
    <source>
        <dbReference type="EMBL" id="HDP14560.1"/>
    </source>
</evidence>
<proteinExistence type="inferred from homology"/>
<evidence type="ECO:0000256" key="1">
    <source>
        <dbReference type="ARBA" id="ARBA00001164"/>
    </source>
</evidence>
<dbReference type="AlphaFoldDB" id="A0A7C1CCV7"/>
<evidence type="ECO:0000259" key="9">
    <source>
        <dbReference type="Pfam" id="PF00697"/>
    </source>
</evidence>
<dbReference type="InterPro" id="IPR001240">
    <property type="entry name" value="PRAI_dom"/>
</dbReference>
<dbReference type="SUPFAM" id="SSF51366">
    <property type="entry name" value="Ribulose-phoshate binding barrel"/>
    <property type="match status" value="1"/>
</dbReference>
<keyword evidence="5 8" id="KW-0822">Tryptophan biosynthesis</keyword>
<evidence type="ECO:0000256" key="8">
    <source>
        <dbReference type="HAMAP-Rule" id="MF_00135"/>
    </source>
</evidence>